<evidence type="ECO:0000313" key="3">
    <source>
        <dbReference type="EMBL" id="TWT61383.1"/>
    </source>
</evidence>
<dbReference type="AlphaFoldDB" id="A0A5C5XGD3"/>
<dbReference type="GO" id="GO:0016787">
    <property type="term" value="F:hydrolase activity"/>
    <property type="evidence" value="ECO:0007669"/>
    <property type="project" value="UniProtKB-KW"/>
</dbReference>
<dbReference type="Gene3D" id="3.40.50.850">
    <property type="entry name" value="Isochorismatase-like"/>
    <property type="match status" value="1"/>
</dbReference>
<dbReference type="InterPro" id="IPR000868">
    <property type="entry name" value="Isochorismatase-like_dom"/>
</dbReference>
<gene>
    <name evidence="3" type="primary">yecD_1</name>
    <name evidence="3" type="ORF">Pan54_21190</name>
</gene>
<dbReference type="SUPFAM" id="SSF52499">
    <property type="entry name" value="Isochorismatase-like hydrolases"/>
    <property type="match status" value="1"/>
</dbReference>
<dbReference type="Pfam" id="PF00857">
    <property type="entry name" value="Isochorismatase"/>
    <property type="match status" value="1"/>
</dbReference>
<dbReference type="PANTHER" id="PTHR43540:SF1">
    <property type="entry name" value="ISOCHORISMATASE HYDROLASE"/>
    <property type="match status" value="1"/>
</dbReference>
<sequence>MTDGNPLDNHLPEHIDPLRDVYHESFIDNPAHSDFLVNRHTALLCIDLQYLDAAPDHGVFRDAAKAGIPSEEYAYYFERLSSMVLPNVHKLQESFRAHNLEVIHTRIQSLTRNGRDRSKGHKRLNLLAPPGSRDADFIEAVAPDEFRDEIVINKTASGVFSSTNLHYVLKNMGIESLFIVGVYTNECVETTVRDACDLGYLVTLVDDCCATVTPELQDASLATLRDRYARIMTLAEAIATINQLVPLKNNKDSPSPIIKSQGV</sequence>
<dbReference type="InterPro" id="IPR036380">
    <property type="entry name" value="Isochorismatase-like_sf"/>
</dbReference>
<dbReference type="InterPro" id="IPR050272">
    <property type="entry name" value="Isochorismatase-like_hydrls"/>
</dbReference>
<proteinExistence type="predicted"/>
<evidence type="ECO:0000259" key="2">
    <source>
        <dbReference type="Pfam" id="PF00857"/>
    </source>
</evidence>
<reference evidence="3 4" key="1">
    <citation type="submission" date="2019-02" db="EMBL/GenBank/DDBJ databases">
        <title>Deep-cultivation of Planctomycetes and their phenomic and genomic characterization uncovers novel biology.</title>
        <authorList>
            <person name="Wiegand S."/>
            <person name="Jogler M."/>
            <person name="Boedeker C."/>
            <person name="Pinto D."/>
            <person name="Vollmers J."/>
            <person name="Rivas-Marin E."/>
            <person name="Kohn T."/>
            <person name="Peeters S.H."/>
            <person name="Heuer A."/>
            <person name="Rast P."/>
            <person name="Oberbeckmann S."/>
            <person name="Bunk B."/>
            <person name="Jeske O."/>
            <person name="Meyerdierks A."/>
            <person name="Storesund J.E."/>
            <person name="Kallscheuer N."/>
            <person name="Luecker S."/>
            <person name="Lage O.M."/>
            <person name="Pohl T."/>
            <person name="Merkel B.J."/>
            <person name="Hornburger P."/>
            <person name="Mueller R.-W."/>
            <person name="Bruemmer F."/>
            <person name="Labrenz M."/>
            <person name="Spormann A.M."/>
            <person name="Op Den Camp H."/>
            <person name="Overmann J."/>
            <person name="Amann R."/>
            <person name="Jetten M.S.M."/>
            <person name="Mascher T."/>
            <person name="Medema M.H."/>
            <person name="Devos D.P."/>
            <person name="Kaster A.-K."/>
            <person name="Ovreas L."/>
            <person name="Rohde M."/>
            <person name="Galperin M.Y."/>
            <person name="Jogler C."/>
        </authorList>
    </citation>
    <scope>NUCLEOTIDE SEQUENCE [LARGE SCALE GENOMIC DNA]</scope>
    <source>
        <strain evidence="3 4">Pan54</strain>
    </source>
</reference>
<keyword evidence="4" id="KW-1185">Reference proteome</keyword>
<accession>A0A5C5XGD3</accession>
<keyword evidence="1 3" id="KW-0378">Hydrolase</keyword>
<dbReference type="PANTHER" id="PTHR43540">
    <property type="entry name" value="PEROXYUREIDOACRYLATE/UREIDOACRYLATE AMIDOHYDROLASE-RELATED"/>
    <property type="match status" value="1"/>
</dbReference>
<name>A0A5C5XGD3_9PLAN</name>
<dbReference type="EC" id="3.-.-.-" evidence="3"/>
<dbReference type="EMBL" id="SJPG01000001">
    <property type="protein sequence ID" value="TWT61383.1"/>
    <property type="molecule type" value="Genomic_DNA"/>
</dbReference>
<dbReference type="Proteomes" id="UP000316095">
    <property type="component" value="Unassembled WGS sequence"/>
</dbReference>
<dbReference type="RefSeq" id="WP_146503382.1">
    <property type="nucleotide sequence ID" value="NZ_SJPG01000001.1"/>
</dbReference>
<evidence type="ECO:0000313" key="4">
    <source>
        <dbReference type="Proteomes" id="UP000316095"/>
    </source>
</evidence>
<feature type="domain" description="Isochorismatase-like" evidence="2">
    <location>
        <begin position="42"/>
        <end position="236"/>
    </location>
</feature>
<evidence type="ECO:0000256" key="1">
    <source>
        <dbReference type="ARBA" id="ARBA00022801"/>
    </source>
</evidence>
<protein>
    <submittedName>
        <fullName evidence="3">Isochorismatase family protein YecD</fullName>
        <ecNumber evidence="3">3.-.-.-</ecNumber>
    </submittedName>
</protein>
<dbReference type="CDD" id="cd00431">
    <property type="entry name" value="cysteine_hydrolases"/>
    <property type="match status" value="1"/>
</dbReference>
<comment type="caution">
    <text evidence="3">The sequence shown here is derived from an EMBL/GenBank/DDBJ whole genome shotgun (WGS) entry which is preliminary data.</text>
</comment>
<organism evidence="3 4">
    <name type="scientific">Rubinisphaera italica</name>
    <dbReference type="NCBI Taxonomy" id="2527969"/>
    <lineage>
        <taxon>Bacteria</taxon>
        <taxon>Pseudomonadati</taxon>
        <taxon>Planctomycetota</taxon>
        <taxon>Planctomycetia</taxon>
        <taxon>Planctomycetales</taxon>
        <taxon>Planctomycetaceae</taxon>
        <taxon>Rubinisphaera</taxon>
    </lineage>
</organism>
<dbReference type="OrthoDB" id="4305745at2"/>